<gene>
    <name evidence="1" type="ORF">SAMN05216370_0207</name>
</gene>
<reference evidence="1 2" key="1">
    <citation type="submission" date="2016-10" db="EMBL/GenBank/DDBJ databases">
        <authorList>
            <person name="Varghese N."/>
            <person name="Submissions S."/>
        </authorList>
    </citation>
    <scope>NUCLEOTIDE SEQUENCE [LARGE SCALE GENOMIC DNA]</scope>
    <source>
        <strain evidence="1 2">DSM 17833</strain>
    </source>
</reference>
<dbReference type="Proteomes" id="UP000242418">
    <property type="component" value="Unassembled WGS sequence"/>
</dbReference>
<dbReference type="EMBL" id="FMTL01000001">
    <property type="protein sequence ID" value="SCW29592.1"/>
    <property type="molecule type" value="Genomic_DNA"/>
</dbReference>
<dbReference type="AlphaFoldDB" id="A0AB37Z3M1"/>
<sequence>MITNNPAARLLNILEKGKQLPPDMNCRKAWCSLLSVDVNDKAILMGRLGKVMSLSTEILARLENIDGIRIERYIHWQTPLDSAFSQNNLQGKWLGFNQFVDDHVINYLSMTSDLLSLRAPDPTISTTSLESILSNSRSLIEEVKSSDIPPKIKDFMIKQLYKVCMAVEEYEINGAESISSAVESAFGYGLLHGEAVELTKTNSTSKKFWQQMANIALIVSISTGVQQLAAPIVNLLPEINFSAEDPAVVTDNERPRS</sequence>
<protein>
    <submittedName>
        <fullName evidence="1">Uncharacterized protein</fullName>
    </submittedName>
</protein>
<comment type="caution">
    <text evidence="1">The sequence shown here is derived from an EMBL/GenBank/DDBJ whole genome shotgun (WGS) entry which is preliminary data.</text>
</comment>
<organism evidence="1 2">
    <name type="scientific">Pseudomonas peli</name>
    <dbReference type="NCBI Taxonomy" id="592361"/>
    <lineage>
        <taxon>Bacteria</taxon>
        <taxon>Pseudomonadati</taxon>
        <taxon>Pseudomonadota</taxon>
        <taxon>Gammaproteobacteria</taxon>
        <taxon>Pseudomonadales</taxon>
        <taxon>Pseudomonadaceae</taxon>
        <taxon>Pseudomonas</taxon>
    </lineage>
</organism>
<evidence type="ECO:0000313" key="2">
    <source>
        <dbReference type="Proteomes" id="UP000242418"/>
    </source>
</evidence>
<evidence type="ECO:0000313" key="1">
    <source>
        <dbReference type="EMBL" id="SCW29592.1"/>
    </source>
</evidence>
<keyword evidence="2" id="KW-1185">Reference proteome</keyword>
<proteinExistence type="predicted"/>
<name>A0AB37Z3M1_9PSED</name>
<accession>A0AB37Z3M1</accession>
<dbReference type="RefSeq" id="WP_143003791.1">
    <property type="nucleotide sequence ID" value="NZ_FMTL01000001.1"/>
</dbReference>